<protein>
    <recommendedName>
        <fullName evidence="4">Secreted protein</fullName>
    </recommendedName>
</protein>
<dbReference type="Proteomes" id="UP000240760">
    <property type="component" value="Unassembled WGS sequence"/>
</dbReference>
<feature type="chain" id="PRO_5015523352" description="Secreted protein" evidence="1">
    <location>
        <begin position="19"/>
        <end position="144"/>
    </location>
</feature>
<evidence type="ECO:0000256" key="1">
    <source>
        <dbReference type="SAM" id="SignalP"/>
    </source>
</evidence>
<organism evidence="2 3">
    <name type="scientific">Trichoderma longibrachiatum ATCC 18648</name>
    <dbReference type="NCBI Taxonomy" id="983965"/>
    <lineage>
        <taxon>Eukaryota</taxon>
        <taxon>Fungi</taxon>
        <taxon>Dikarya</taxon>
        <taxon>Ascomycota</taxon>
        <taxon>Pezizomycotina</taxon>
        <taxon>Sordariomycetes</taxon>
        <taxon>Hypocreomycetidae</taxon>
        <taxon>Hypocreales</taxon>
        <taxon>Hypocreaceae</taxon>
        <taxon>Trichoderma</taxon>
    </lineage>
</organism>
<name>A0A2T4C9G4_TRILO</name>
<evidence type="ECO:0000313" key="3">
    <source>
        <dbReference type="Proteomes" id="UP000240760"/>
    </source>
</evidence>
<keyword evidence="1" id="KW-0732">Signal</keyword>
<feature type="signal peptide" evidence="1">
    <location>
        <begin position="1"/>
        <end position="18"/>
    </location>
</feature>
<gene>
    <name evidence="2" type="ORF">M440DRAFT_1187726</name>
</gene>
<proteinExistence type="predicted"/>
<dbReference type="AlphaFoldDB" id="A0A2T4C9G4"/>
<sequence>MCTCTVLIACMLSESGAAGCQQPECRKKPRHRRRRLQVFACLPLVVVVPNKRPLDKRRVEPGPPSFRQMQPRVWGNLRACAGENRPSLLATTTAVGSGTCNTGPTRALPVWDAKAEGRRGQKNRGGGACICRCAAHWVEETRSL</sequence>
<evidence type="ECO:0008006" key="4">
    <source>
        <dbReference type="Google" id="ProtNLM"/>
    </source>
</evidence>
<accession>A0A2T4C9G4</accession>
<keyword evidence="3" id="KW-1185">Reference proteome</keyword>
<evidence type="ECO:0000313" key="2">
    <source>
        <dbReference type="EMBL" id="PTB78217.1"/>
    </source>
</evidence>
<reference evidence="2 3" key="1">
    <citation type="submission" date="2016-07" db="EMBL/GenBank/DDBJ databases">
        <title>Multiple horizontal gene transfer events from other fungi enriched the ability of initially mycotrophic Trichoderma (Ascomycota) to feed on dead plant biomass.</title>
        <authorList>
            <consortium name="DOE Joint Genome Institute"/>
            <person name="Aerts A."/>
            <person name="Atanasova L."/>
            <person name="Chenthamara K."/>
            <person name="Zhang J."/>
            <person name="Grujic M."/>
            <person name="Henrissat B."/>
            <person name="Kuo A."/>
            <person name="Salamov A."/>
            <person name="Lipzen A."/>
            <person name="Labutti K."/>
            <person name="Barry K."/>
            <person name="Miao Y."/>
            <person name="Rahimi M.J."/>
            <person name="Shen Q."/>
            <person name="Grigoriev I.V."/>
            <person name="Kubicek C.P."/>
            <person name="Druzhinina I.S."/>
        </authorList>
    </citation>
    <scope>NUCLEOTIDE SEQUENCE [LARGE SCALE GENOMIC DNA]</scope>
    <source>
        <strain evidence="2 3">ATCC 18648</strain>
    </source>
</reference>
<dbReference type="EMBL" id="KZ679129">
    <property type="protein sequence ID" value="PTB78217.1"/>
    <property type="molecule type" value="Genomic_DNA"/>
</dbReference>